<keyword evidence="1" id="KW-1185">Reference proteome</keyword>
<reference evidence="1" key="1">
    <citation type="journal article" date="2014" name="Nat. Commun.">
        <title>The tobacco genome sequence and its comparison with those of tomato and potato.</title>
        <authorList>
            <person name="Sierro N."/>
            <person name="Battey J.N."/>
            <person name="Ouadi S."/>
            <person name="Bakaher N."/>
            <person name="Bovet L."/>
            <person name="Willig A."/>
            <person name="Goepfert S."/>
            <person name="Peitsch M.C."/>
            <person name="Ivanov N.V."/>
        </authorList>
    </citation>
    <scope>NUCLEOTIDE SEQUENCE [LARGE SCALE GENOMIC DNA]</scope>
</reference>
<protein>
    <submittedName>
        <fullName evidence="2">Uncharacterized protein LOC142177988</fullName>
    </submittedName>
</protein>
<name>A0AC58U1P4_TOBAC</name>
<gene>
    <name evidence="2" type="primary">LOC142177988</name>
</gene>
<accession>A0AC58U1P4</accession>
<proteinExistence type="predicted"/>
<dbReference type="RefSeq" id="XP_075103388.1">
    <property type="nucleotide sequence ID" value="XM_075247287.1"/>
</dbReference>
<sequence length="174" mass="19872">MANDNSEQEIPTTVTETSQTSSEDEFEEGISVPITHPLYLASTYTSEISLISFQLTRTDNFSLWYRSLKIALLGRNKLGMLTEAPTLISGIAYATNAQTVWMDLQEHFDKMNDTRCYNLHKEIATLTQGISSISVYYSKLKDLWDETEDLVPHPGCDCPKTKKFIEHLHKQKLY</sequence>
<evidence type="ECO:0000313" key="2">
    <source>
        <dbReference type="RefSeq" id="XP_075103388.1"/>
    </source>
</evidence>
<dbReference type="Proteomes" id="UP000790787">
    <property type="component" value="Chromosome 3"/>
</dbReference>
<organism evidence="1 2">
    <name type="scientific">Nicotiana tabacum</name>
    <name type="common">Common tobacco</name>
    <dbReference type="NCBI Taxonomy" id="4097"/>
    <lineage>
        <taxon>Eukaryota</taxon>
        <taxon>Viridiplantae</taxon>
        <taxon>Streptophyta</taxon>
        <taxon>Embryophyta</taxon>
        <taxon>Tracheophyta</taxon>
        <taxon>Spermatophyta</taxon>
        <taxon>Magnoliopsida</taxon>
        <taxon>eudicotyledons</taxon>
        <taxon>Gunneridae</taxon>
        <taxon>Pentapetalae</taxon>
        <taxon>asterids</taxon>
        <taxon>lamiids</taxon>
        <taxon>Solanales</taxon>
        <taxon>Solanaceae</taxon>
        <taxon>Nicotianoideae</taxon>
        <taxon>Nicotianeae</taxon>
        <taxon>Nicotiana</taxon>
    </lineage>
</organism>
<reference evidence="2" key="2">
    <citation type="submission" date="2025-08" db="UniProtKB">
        <authorList>
            <consortium name="RefSeq"/>
        </authorList>
    </citation>
    <scope>IDENTIFICATION</scope>
    <source>
        <tissue evidence="2">Leaf</tissue>
    </source>
</reference>
<evidence type="ECO:0000313" key="1">
    <source>
        <dbReference type="Proteomes" id="UP000790787"/>
    </source>
</evidence>